<dbReference type="InterPro" id="IPR003593">
    <property type="entry name" value="AAA+_ATPase"/>
</dbReference>
<keyword evidence="4" id="KW-0067">ATP-binding</keyword>
<feature type="transmembrane region" description="Helical" evidence="7">
    <location>
        <begin position="549"/>
        <end position="567"/>
    </location>
</feature>
<accession>A0A1A9PNX6</accession>
<evidence type="ECO:0000256" key="7">
    <source>
        <dbReference type="SAM" id="Phobius"/>
    </source>
</evidence>
<evidence type="ECO:0000256" key="3">
    <source>
        <dbReference type="ARBA" id="ARBA00022741"/>
    </source>
</evidence>
<dbReference type="SMART" id="SM00382">
    <property type="entry name" value="AAA"/>
    <property type="match status" value="1"/>
</dbReference>
<organism evidence="8 9">
    <name type="scientific">Bacillus wiedmannii</name>
    <dbReference type="NCBI Taxonomy" id="1890302"/>
    <lineage>
        <taxon>Bacteria</taxon>
        <taxon>Bacillati</taxon>
        <taxon>Bacillota</taxon>
        <taxon>Bacilli</taxon>
        <taxon>Bacillales</taxon>
        <taxon>Bacillaceae</taxon>
        <taxon>Bacillus</taxon>
        <taxon>Bacillus cereus group</taxon>
    </lineage>
</organism>
<dbReference type="EMBL" id="NUDL01000026">
    <property type="protein sequence ID" value="PEM56924.1"/>
    <property type="molecule type" value="Genomic_DNA"/>
</dbReference>
<proteinExistence type="predicted"/>
<keyword evidence="3" id="KW-0547">Nucleotide-binding</keyword>
<dbReference type="PROSITE" id="PS50893">
    <property type="entry name" value="ABC_TRANSPORTER_2"/>
    <property type="match status" value="1"/>
</dbReference>
<dbReference type="InterPro" id="IPR050491">
    <property type="entry name" value="AmpC-like"/>
</dbReference>
<feature type="transmembrane region" description="Helical" evidence="7">
    <location>
        <begin position="398"/>
        <end position="425"/>
    </location>
</feature>
<feature type="transmembrane region" description="Helical" evidence="7">
    <location>
        <begin position="647"/>
        <end position="666"/>
    </location>
</feature>
<evidence type="ECO:0000256" key="5">
    <source>
        <dbReference type="ARBA" id="ARBA00022989"/>
    </source>
</evidence>
<dbReference type="GO" id="GO:0016887">
    <property type="term" value="F:ATP hydrolysis activity"/>
    <property type="evidence" value="ECO:0007669"/>
    <property type="project" value="InterPro"/>
</dbReference>
<dbReference type="InterPro" id="IPR027417">
    <property type="entry name" value="P-loop_NTPase"/>
</dbReference>
<reference evidence="8 9" key="1">
    <citation type="submission" date="2017-09" db="EMBL/GenBank/DDBJ databases">
        <title>Large-scale bioinformatics analysis of Bacillus genomes uncovers conserved roles of natural products in bacterial physiology.</title>
        <authorList>
            <consortium name="Agbiome Team Llc"/>
            <person name="Bleich R.M."/>
            <person name="Grubbs K.J."/>
            <person name="Santa Maria K.C."/>
            <person name="Allen S.E."/>
            <person name="Farag S."/>
            <person name="Shank E.A."/>
            <person name="Bowers A."/>
        </authorList>
    </citation>
    <scope>NUCLEOTIDE SEQUENCE [LARGE SCALE GENOMIC DNA]</scope>
    <source>
        <strain evidence="8 9">AFS010764</strain>
    </source>
</reference>
<comment type="caution">
    <text evidence="8">The sequence shown here is derived from an EMBL/GenBank/DDBJ whole genome shotgun (WGS) entry which is preliminary data.</text>
</comment>
<dbReference type="InterPro" id="IPR012338">
    <property type="entry name" value="Beta-lactam/transpept-like"/>
</dbReference>
<dbReference type="Pfam" id="PF00005">
    <property type="entry name" value="ABC_tran"/>
    <property type="match status" value="1"/>
</dbReference>
<dbReference type="SUPFAM" id="SSF52540">
    <property type="entry name" value="P-loop containing nucleoside triphosphate hydrolases"/>
    <property type="match status" value="1"/>
</dbReference>
<dbReference type="InterPro" id="IPR011527">
    <property type="entry name" value="ABC1_TM_dom"/>
</dbReference>
<evidence type="ECO:0000256" key="4">
    <source>
        <dbReference type="ARBA" id="ARBA00022840"/>
    </source>
</evidence>
<dbReference type="PROSITE" id="PS50929">
    <property type="entry name" value="ABC_TM1F"/>
    <property type="match status" value="1"/>
</dbReference>
<feature type="transmembrane region" description="Helical" evidence="7">
    <location>
        <begin position="437"/>
        <end position="458"/>
    </location>
</feature>
<dbReference type="PANTHER" id="PTHR46825:SF11">
    <property type="entry name" value="PENICILLIN-BINDING PROTEIN 4"/>
    <property type="match status" value="1"/>
</dbReference>
<evidence type="ECO:0000313" key="9">
    <source>
        <dbReference type="Proteomes" id="UP000220621"/>
    </source>
</evidence>
<dbReference type="Gene3D" id="3.40.50.300">
    <property type="entry name" value="P-loop containing nucleotide triphosphate hydrolases"/>
    <property type="match status" value="1"/>
</dbReference>
<dbReference type="AlphaFoldDB" id="A0A1A9PNX6"/>
<feature type="transmembrane region" description="Helical" evidence="7">
    <location>
        <begin position="620"/>
        <end position="641"/>
    </location>
</feature>
<dbReference type="Pfam" id="PF00144">
    <property type="entry name" value="Beta-lactamase"/>
    <property type="match status" value="1"/>
</dbReference>
<keyword evidence="2 7" id="KW-0812">Transmembrane</keyword>
<dbReference type="GO" id="GO:0005524">
    <property type="term" value="F:ATP binding"/>
    <property type="evidence" value="ECO:0007669"/>
    <property type="project" value="UniProtKB-KW"/>
</dbReference>
<feature type="transmembrane region" description="Helical" evidence="7">
    <location>
        <begin position="767"/>
        <end position="789"/>
    </location>
</feature>
<dbReference type="Gene3D" id="1.20.1560.10">
    <property type="entry name" value="ABC transporter type 1, transmembrane domain"/>
    <property type="match status" value="1"/>
</dbReference>
<dbReference type="NCBIfam" id="TIGR01194">
    <property type="entry name" value="cyc_pep_trnsptr"/>
    <property type="match status" value="1"/>
</dbReference>
<sequence>MMRVKIVLITLVILLNVQMLFGIQIANAENDRMFTENDKEQLDSLIKKQMQEAKIPGMSVIVVKGDQAVYKKSFGYSNLETKQRVTEKTLFEIGSNSKAFTALAIYQLVQKGLIDLKDPVSKYLQWFQMIYEGNYKGQQLNKNVEITLEQLLYHTSGIPFHTIGDIPISNDNDALENTVREILNQKLETYPGEQFNYASINYDILGLVIQKVTNQSFEQYVQNNILNQFNMGNTFLFRKDVAKYDMSKGYKIGFLKPIEFNAPIYRGNTPAGYFISNNEDMEKWLRMQLGIYGLSDDQQKAIYSTHIPNRSVPPSEDGSSYAGGWQVFQNGPGEISHAGSNPNFSSFVVFHPQEKLGVAVMANMNSDYTQNIGQAIMDTLVGESVVTNGKDTYKSIDAFSVTVLLFMVPFSIITLYFIFIVMIQVYKKKRKLEKNKFKSICIPFITFLFAFLAGYALYKIPFVFFGRLSWDFVNVWLPISMSFAVWATLISIVLFCLYLSLITVFPLHNKKNFFPIFVLSVTSGFGNAMIIFIINEALTRSNYSSNNSLFLYFLLGIITYVLAQKLVRTQLITITNNLIYEKRIQLINDILKNPYEKIEKIESERIQTTLNNDTEAISNYAATIITGLTDSITLLCCLVYLGVINVYGLLVSIAVILVAAGMYYVAGKSANNLWEQTRNIQNTFFRYINDLIGGYKELSIGKSKREEFGQGMQESCEDYKDKRIQGGLKFANVFIIGELLFVMVIGAVTFLFPLLFKGVQSEFLRSYVFVFLYMTGPLHSILNTIPNAIQMKISWKRINDFSRYLKTETNKTDVNSTLIPQSKINMEIKEVVYQYESEHGEAFQVGPINFELKSGEVVFITGGNGSGKSTLAKLITGLYSANSGNIFVNNQEINQEQLRELYSAIFSDFYLFTKVYGIDYSSKEEEIKKYLKILRIDEKVQIQNGEFSTTKLSTGQRKRLALLISYLEDKSIYLFDEWAADQDPEFRHFFYTELLAELKGKGKAIIAITHDDRYFHIADKVIKMERGEIIENMKKHNYLDSFDCLKEELNDDKIG</sequence>
<dbReference type="InterPro" id="IPR001466">
    <property type="entry name" value="Beta-lactam-related"/>
</dbReference>
<dbReference type="InterPro" id="IPR036640">
    <property type="entry name" value="ABC1_TM_sf"/>
</dbReference>
<evidence type="ECO:0000256" key="2">
    <source>
        <dbReference type="ARBA" id="ARBA00022692"/>
    </source>
</evidence>
<name>A0A1A9PNX6_9BACI</name>
<feature type="transmembrane region" description="Helical" evidence="7">
    <location>
        <begin position="730"/>
        <end position="755"/>
    </location>
</feature>
<dbReference type="GO" id="GO:1904680">
    <property type="term" value="F:peptide transmembrane transporter activity"/>
    <property type="evidence" value="ECO:0007669"/>
    <property type="project" value="InterPro"/>
</dbReference>
<dbReference type="PANTHER" id="PTHR46825">
    <property type="entry name" value="D-ALANYL-D-ALANINE-CARBOXYPEPTIDASE/ENDOPEPTIDASE AMPH"/>
    <property type="match status" value="1"/>
</dbReference>
<dbReference type="GO" id="GO:0140359">
    <property type="term" value="F:ABC-type transporter activity"/>
    <property type="evidence" value="ECO:0007669"/>
    <property type="project" value="InterPro"/>
</dbReference>
<dbReference type="RefSeq" id="WP_064476380.1">
    <property type="nucleotide sequence ID" value="NZ_CP015257.1"/>
</dbReference>
<feature type="transmembrane region" description="Helical" evidence="7">
    <location>
        <begin position="478"/>
        <end position="501"/>
    </location>
</feature>
<evidence type="ECO:0000313" key="8">
    <source>
        <dbReference type="EMBL" id="PEM56924.1"/>
    </source>
</evidence>
<dbReference type="Gene3D" id="3.40.710.10">
    <property type="entry name" value="DD-peptidase/beta-lactamase superfamily"/>
    <property type="match status" value="1"/>
</dbReference>
<keyword evidence="5 7" id="KW-1133">Transmembrane helix</keyword>
<dbReference type="GO" id="GO:0005886">
    <property type="term" value="C:plasma membrane"/>
    <property type="evidence" value="ECO:0007669"/>
    <property type="project" value="UniProtKB-SubCell"/>
</dbReference>
<dbReference type="CDD" id="cd03228">
    <property type="entry name" value="ABCC_MRP_Like"/>
    <property type="match status" value="1"/>
</dbReference>
<comment type="subcellular location">
    <subcellularLocation>
        <location evidence="1">Cell membrane</location>
        <topology evidence="1">Multi-pass membrane protein</topology>
    </subcellularLocation>
</comment>
<evidence type="ECO:0000256" key="1">
    <source>
        <dbReference type="ARBA" id="ARBA00004651"/>
    </source>
</evidence>
<dbReference type="GO" id="GO:0015833">
    <property type="term" value="P:peptide transport"/>
    <property type="evidence" value="ECO:0007669"/>
    <property type="project" value="InterPro"/>
</dbReference>
<evidence type="ECO:0000256" key="6">
    <source>
        <dbReference type="ARBA" id="ARBA00023136"/>
    </source>
</evidence>
<feature type="transmembrane region" description="Helical" evidence="7">
    <location>
        <begin position="513"/>
        <end position="534"/>
    </location>
</feature>
<dbReference type="SUPFAM" id="SSF90123">
    <property type="entry name" value="ABC transporter transmembrane region"/>
    <property type="match status" value="1"/>
</dbReference>
<dbReference type="Proteomes" id="UP000220621">
    <property type="component" value="Unassembled WGS sequence"/>
</dbReference>
<gene>
    <name evidence="8" type="ORF">CN611_09850</name>
</gene>
<dbReference type="SUPFAM" id="SSF56601">
    <property type="entry name" value="beta-lactamase/transpeptidase-like"/>
    <property type="match status" value="1"/>
</dbReference>
<dbReference type="InterPro" id="IPR005898">
    <property type="entry name" value="Cyc_pep_transpt_SyrD/YojI"/>
</dbReference>
<keyword evidence="6 7" id="KW-0472">Membrane</keyword>
<dbReference type="InterPro" id="IPR003439">
    <property type="entry name" value="ABC_transporter-like_ATP-bd"/>
</dbReference>
<protein>
    <submittedName>
        <fullName evidence="8">Peptide ABC transporter</fullName>
    </submittedName>
</protein>